<dbReference type="AlphaFoldDB" id="A0A285JZ47"/>
<dbReference type="OrthoDB" id="3274397at2"/>
<dbReference type="PROSITE" id="PS50887">
    <property type="entry name" value="GGDEF"/>
    <property type="match status" value="1"/>
</dbReference>
<sequence length="451" mass="48728">MSDDGAPVRIVGWGWFRLPGERRRFERAEVAARRALGAARTKTELARIQAEATHTDALTGLPNRPRFLSELARLLDEGPQRLWVFLLDLDGFKAVNESRGQEAGSDLLVQVAERLRAALPATSGLARVAGDAFAFTYAGMEAGAARLLDQVEAQFERPFEVAGGALAASVSVGYVRAGAGADAASLLLDAESAMHRSKAQGGGGVAMFEPSMRVDAVPEPSLLSALAEGKLGVTYQPVLRLRDGRLRGAEAVVRWEHPLRGVMAEGRFLLSTVDAETVRYVGAWLRREVLRRLAEWRADGTVDDEFAMSVPVAAAELADPDLVPGLVNDLERFEVPPAAVVLEVPEAPAEVLARLSERGIRVLIDDDERKLRSAVAGLTTHRLDDDDHLRRLAALGRELGKQLRATGISTHEQRDALASLGFEEGQGPLWDRALPPGRFAARWGGGERAAL</sequence>
<dbReference type="SUPFAM" id="SSF55073">
    <property type="entry name" value="Nucleotide cyclase"/>
    <property type="match status" value="1"/>
</dbReference>
<feature type="domain" description="EAL" evidence="1">
    <location>
        <begin position="215"/>
        <end position="447"/>
    </location>
</feature>
<dbReference type="PANTHER" id="PTHR44757">
    <property type="entry name" value="DIGUANYLATE CYCLASE DGCP"/>
    <property type="match status" value="1"/>
</dbReference>
<dbReference type="NCBIfam" id="TIGR00254">
    <property type="entry name" value="GGDEF"/>
    <property type="match status" value="1"/>
</dbReference>
<dbReference type="SMART" id="SM00052">
    <property type="entry name" value="EAL"/>
    <property type="match status" value="1"/>
</dbReference>
<evidence type="ECO:0000259" key="2">
    <source>
        <dbReference type="PROSITE" id="PS50887"/>
    </source>
</evidence>
<feature type="domain" description="GGDEF" evidence="2">
    <location>
        <begin position="80"/>
        <end position="210"/>
    </location>
</feature>
<dbReference type="CDD" id="cd01948">
    <property type="entry name" value="EAL"/>
    <property type="match status" value="1"/>
</dbReference>
<reference evidence="3 4" key="1">
    <citation type="submission" date="2017-09" db="EMBL/GenBank/DDBJ databases">
        <authorList>
            <person name="Ehlers B."/>
            <person name="Leendertz F.H."/>
        </authorList>
    </citation>
    <scope>NUCLEOTIDE SEQUENCE [LARGE SCALE GENOMIC DNA]</scope>
    <source>
        <strain evidence="3 4">CGMCC 4.6857</strain>
    </source>
</reference>
<organism evidence="3 4">
    <name type="scientific">Paractinoplanes atraurantiacus</name>
    <dbReference type="NCBI Taxonomy" id="1036182"/>
    <lineage>
        <taxon>Bacteria</taxon>
        <taxon>Bacillati</taxon>
        <taxon>Actinomycetota</taxon>
        <taxon>Actinomycetes</taxon>
        <taxon>Micromonosporales</taxon>
        <taxon>Micromonosporaceae</taxon>
        <taxon>Paractinoplanes</taxon>
    </lineage>
</organism>
<dbReference type="InterPro" id="IPR001633">
    <property type="entry name" value="EAL_dom"/>
</dbReference>
<dbReference type="Pfam" id="PF00563">
    <property type="entry name" value="EAL"/>
    <property type="match status" value="1"/>
</dbReference>
<dbReference type="InterPro" id="IPR029787">
    <property type="entry name" value="Nucleotide_cyclase"/>
</dbReference>
<keyword evidence="4" id="KW-1185">Reference proteome</keyword>
<proteinExistence type="predicted"/>
<evidence type="ECO:0000313" key="4">
    <source>
        <dbReference type="Proteomes" id="UP000219612"/>
    </source>
</evidence>
<dbReference type="Proteomes" id="UP000219612">
    <property type="component" value="Unassembled WGS sequence"/>
</dbReference>
<dbReference type="PROSITE" id="PS50883">
    <property type="entry name" value="EAL"/>
    <property type="match status" value="1"/>
</dbReference>
<dbReference type="Gene3D" id="3.20.20.450">
    <property type="entry name" value="EAL domain"/>
    <property type="match status" value="2"/>
</dbReference>
<accession>A0A285JZ47</accession>
<dbReference type="RefSeq" id="WP_097327301.1">
    <property type="nucleotide sequence ID" value="NZ_OBDY01000028.1"/>
</dbReference>
<dbReference type="EMBL" id="OBDY01000028">
    <property type="protein sequence ID" value="SNY65343.1"/>
    <property type="molecule type" value="Genomic_DNA"/>
</dbReference>
<evidence type="ECO:0000259" key="1">
    <source>
        <dbReference type="PROSITE" id="PS50883"/>
    </source>
</evidence>
<dbReference type="InterPro" id="IPR035919">
    <property type="entry name" value="EAL_sf"/>
</dbReference>
<dbReference type="InterPro" id="IPR043128">
    <property type="entry name" value="Rev_trsase/Diguanyl_cyclase"/>
</dbReference>
<name>A0A285JZ47_9ACTN</name>
<gene>
    <name evidence="3" type="ORF">SAMN05421748_12830</name>
</gene>
<dbReference type="InterPro" id="IPR000160">
    <property type="entry name" value="GGDEF_dom"/>
</dbReference>
<dbReference type="InterPro" id="IPR052155">
    <property type="entry name" value="Biofilm_reg_signaling"/>
</dbReference>
<dbReference type="CDD" id="cd01949">
    <property type="entry name" value="GGDEF"/>
    <property type="match status" value="1"/>
</dbReference>
<protein>
    <submittedName>
        <fullName evidence="3">Diguanylate cyclase (GGDEF) domain-containing protein</fullName>
    </submittedName>
</protein>
<evidence type="ECO:0000313" key="3">
    <source>
        <dbReference type="EMBL" id="SNY65343.1"/>
    </source>
</evidence>
<dbReference type="SUPFAM" id="SSF141868">
    <property type="entry name" value="EAL domain-like"/>
    <property type="match status" value="1"/>
</dbReference>
<dbReference type="Pfam" id="PF00990">
    <property type="entry name" value="GGDEF"/>
    <property type="match status" value="1"/>
</dbReference>
<dbReference type="Gene3D" id="3.30.70.270">
    <property type="match status" value="1"/>
</dbReference>
<dbReference type="PANTHER" id="PTHR44757:SF2">
    <property type="entry name" value="BIOFILM ARCHITECTURE MAINTENANCE PROTEIN MBAA"/>
    <property type="match status" value="1"/>
</dbReference>
<dbReference type="SMART" id="SM00267">
    <property type="entry name" value="GGDEF"/>
    <property type="match status" value="1"/>
</dbReference>